<protein>
    <submittedName>
        <fullName evidence="8">Membrane protein involved in the export of O-antigen and teichoic acid</fullName>
    </submittedName>
</protein>
<dbReference type="GO" id="GO:0005886">
    <property type="term" value="C:plasma membrane"/>
    <property type="evidence" value="ECO:0007669"/>
    <property type="project" value="UniProtKB-SubCell"/>
</dbReference>
<comment type="similarity">
    <text evidence="2">Belongs to the polysaccharide synthase family.</text>
</comment>
<dbReference type="Pfam" id="PF13440">
    <property type="entry name" value="Polysacc_synt_3"/>
    <property type="match status" value="1"/>
</dbReference>
<reference evidence="9" key="1">
    <citation type="submission" date="2017-04" db="EMBL/GenBank/DDBJ databases">
        <authorList>
            <person name="Varghese N."/>
            <person name="Submissions S."/>
        </authorList>
    </citation>
    <scope>NUCLEOTIDE SEQUENCE [LARGE SCALE GENOMIC DNA]</scope>
    <source>
        <strain evidence="9">B4P</strain>
    </source>
</reference>
<accession>A0A1X7FIU1</accession>
<feature type="transmembrane region" description="Helical" evidence="7">
    <location>
        <begin position="16"/>
        <end position="33"/>
    </location>
</feature>
<evidence type="ECO:0000256" key="6">
    <source>
        <dbReference type="ARBA" id="ARBA00023136"/>
    </source>
</evidence>
<feature type="transmembrane region" description="Helical" evidence="7">
    <location>
        <begin position="39"/>
        <end position="58"/>
    </location>
</feature>
<keyword evidence="4 7" id="KW-0812">Transmembrane</keyword>
<name>A0A1X7FIU1_9HYPH</name>
<feature type="transmembrane region" description="Helical" evidence="7">
    <location>
        <begin position="467"/>
        <end position="485"/>
    </location>
</feature>
<feature type="transmembrane region" description="Helical" evidence="7">
    <location>
        <begin position="293"/>
        <end position="313"/>
    </location>
</feature>
<evidence type="ECO:0000256" key="4">
    <source>
        <dbReference type="ARBA" id="ARBA00022692"/>
    </source>
</evidence>
<keyword evidence="9" id="KW-1185">Reference proteome</keyword>
<dbReference type="EMBL" id="FXAF01000006">
    <property type="protein sequence ID" value="SMF52755.1"/>
    <property type="molecule type" value="Genomic_DNA"/>
</dbReference>
<evidence type="ECO:0000256" key="1">
    <source>
        <dbReference type="ARBA" id="ARBA00004651"/>
    </source>
</evidence>
<dbReference type="AlphaFoldDB" id="A0A1X7FIU1"/>
<feature type="transmembrane region" description="Helical" evidence="7">
    <location>
        <begin position="168"/>
        <end position="187"/>
    </location>
</feature>
<keyword evidence="3" id="KW-1003">Cell membrane</keyword>
<evidence type="ECO:0000313" key="8">
    <source>
        <dbReference type="EMBL" id="SMF52755.1"/>
    </source>
</evidence>
<dbReference type="PANTHER" id="PTHR30250">
    <property type="entry name" value="PST FAMILY PREDICTED COLANIC ACID TRANSPORTER"/>
    <property type="match status" value="1"/>
</dbReference>
<feature type="transmembrane region" description="Helical" evidence="7">
    <location>
        <begin position="409"/>
        <end position="430"/>
    </location>
</feature>
<dbReference type="RefSeq" id="WP_085423229.1">
    <property type="nucleotide sequence ID" value="NZ_FXAF01000006.1"/>
</dbReference>
<evidence type="ECO:0000256" key="3">
    <source>
        <dbReference type="ARBA" id="ARBA00022475"/>
    </source>
</evidence>
<feature type="transmembrane region" description="Helical" evidence="7">
    <location>
        <begin position="78"/>
        <end position="103"/>
    </location>
</feature>
<dbReference type="PANTHER" id="PTHR30250:SF10">
    <property type="entry name" value="LIPOPOLYSACCHARIDE BIOSYNTHESIS PROTEIN WZXC"/>
    <property type="match status" value="1"/>
</dbReference>
<keyword evidence="5 7" id="KW-1133">Transmembrane helix</keyword>
<gene>
    <name evidence="8" type="ORF">SAMN02982989_3147</name>
</gene>
<evidence type="ECO:0000256" key="7">
    <source>
        <dbReference type="SAM" id="Phobius"/>
    </source>
</evidence>
<evidence type="ECO:0000256" key="5">
    <source>
        <dbReference type="ARBA" id="ARBA00022989"/>
    </source>
</evidence>
<dbReference type="Proteomes" id="UP000192903">
    <property type="component" value="Unassembled WGS sequence"/>
</dbReference>
<keyword evidence="6 7" id="KW-0472">Membrane</keyword>
<sequence length="494" mass="53305">MSTPRRAFIMSSIEQYLALVINVTVVATMARLLTPDAVGHAVTGLGIGAIALSLREFVTPEFLIQKAEIDEKDLRTSFTTLFGITVLVTIGLMAVSGKIAAFYDSPELPFFLFLVMMSAFAEVISQPVIAVLRREMAFGTLANIRTVSLLVSALTTVILGMLDFGYVSYGWGMLASAITLAALTAFVTPHSLFSICRPSLASWKVVFTFGSFKGASQAVDRIYETVPQLILGKVMSMTSVGLYNRANTVCGIPDRIIMSAFYAMAFPTLAASVREGKNIKRAYLNTLSYLSVLYWPGVLMIAVTADPVVHLILGSQWEGAILLVRLMALAAVFWFAVIVTNPLLLALGHNRDAFLSSLFSRSVAAMALCSASMYSVVAMALSQFISLPAQMLIALYFAKKHLNFTAAELLAAVFPSMLVTLLTLVGPLALLVANGGNTEMSLLQFGLTLFCAALGWLLGLVTVKHPFLAEVQLVLHAIVAATVWLRRRFLTAGA</sequence>
<evidence type="ECO:0000313" key="9">
    <source>
        <dbReference type="Proteomes" id="UP000192903"/>
    </source>
</evidence>
<dbReference type="STRING" id="464029.SAMN02982989_3147"/>
<feature type="transmembrane region" description="Helical" evidence="7">
    <location>
        <begin position="364"/>
        <end position="397"/>
    </location>
</feature>
<feature type="transmembrane region" description="Helical" evidence="7">
    <location>
        <begin position="109"/>
        <end position="132"/>
    </location>
</feature>
<feature type="transmembrane region" description="Helical" evidence="7">
    <location>
        <begin position="320"/>
        <end position="344"/>
    </location>
</feature>
<feature type="transmembrane region" description="Helical" evidence="7">
    <location>
        <begin position="144"/>
        <end position="162"/>
    </location>
</feature>
<dbReference type="InterPro" id="IPR050833">
    <property type="entry name" value="Poly_Biosynth_Transport"/>
</dbReference>
<organism evidence="8 9">
    <name type="scientific">Xaviernesmea oryzae</name>
    <dbReference type="NCBI Taxonomy" id="464029"/>
    <lineage>
        <taxon>Bacteria</taxon>
        <taxon>Pseudomonadati</taxon>
        <taxon>Pseudomonadota</taxon>
        <taxon>Alphaproteobacteria</taxon>
        <taxon>Hyphomicrobiales</taxon>
        <taxon>Rhizobiaceae</taxon>
        <taxon>Rhizobium/Agrobacterium group</taxon>
        <taxon>Xaviernesmea</taxon>
    </lineage>
</organism>
<feature type="transmembrane region" description="Helical" evidence="7">
    <location>
        <begin position="442"/>
        <end position="460"/>
    </location>
</feature>
<evidence type="ECO:0000256" key="2">
    <source>
        <dbReference type="ARBA" id="ARBA00007430"/>
    </source>
</evidence>
<proteinExistence type="inferred from homology"/>
<comment type="subcellular location">
    <subcellularLocation>
        <location evidence="1">Cell membrane</location>
        <topology evidence="1">Multi-pass membrane protein</topology>
    </subcellularLocation>
</comment>
<dbReference type="OrthoDB" id="7356923at2"/>